<dbReference type="SUPFAM" id="SSF101821">
    <property type="entry name" value="Aminopeptidase/glucanase lid domain"/>
    <property type="match status" value="1"/>
</dbReference>
<dbReference type="GO" id="GO:0006508">
    <property type="term" value="P:proteolysis"/>
    <property type="evidence" value="ECO:0007669"/>
    <property type="project" value="UniProtKB-KW"/>
</dbReference>
<evidence type="ECO:0000313" key="10">
    <source>
        <dbReference type="Proteomes" id="UP000276417"/>
    </source>
</evidence>
<dbReference type="Proteomes" id="UP000276417">
    <property type="component" value="Chromosome 1"/>
</dbReference>
<keyword evidence="3" id="KW-0645">Protease</keyword>
<name>A0A3G8YBI4_9DEIO</name>
<feature type="binding site" evidence="8">
    <location>
        <position position="186"/>
    </location>
    <ligand>
        <name>Zn(2+)</name>
        <dbReference type="ChEBI" id="CHEBI:29105"/>
        <label>2</label>
    </ligand>
</feature>
<gene>
    <name evidence="9" type="ORF">EHF33_08315</name>
</gene>
<keyword evidence="5 9" id="KW-0378">Hydrolase</keyword>
<dbReference type="PANTHER" id="PTHR32481:SF7">
    <property type="entry name" value="AMINOPEPTIDASE YHFE-RELATED"/>
    <property type="match status" value="1"/>
</dbReference>
<comment type="similarity">
    <text evidence="1 6">Belongs to the peptidase M42 family.</text>
</comment>
<dbReference type="EMBL" id="CP034183">
    <property type="protein sequence ID" value="AZI42749.1"/>
    <property type="molecule type" value="Genomic_DNA"/>
</dbReference>
<feature type="binding site" evidence="8">
    <location>
        <position position="238"/>
    </location>
    <ligand>
        <name>Zn(2+)</name>
        <dbReference type="ChEBI" id="CHEBI:29105"/>
        <label>1</label>
    </ligand>
</feature>
<dbReference type="AlphaFoldDB" id="A0A3G8YBI4"/>
<dbReference type="RefSeq" id="WP_124869951.1">
    <property type="nucleotide sequence ID" value="NZ_CP034183.1"/>
</dbReference>
<feature type="binding site" evidence="8">
    <location>
        <position position="318"/>
    </location>
    <ligand>
        <name>Zn(2+)</name>
        <dbReference type="ChEBI" id="CHEBI:29105"/>
        <label>2</label>
    </ligand>
</feature>
<dbReference type="KEGG" id="dph:EHF33_08315"/>
<reference evidence="9 10" key="1">
    <citation type="submission" date="2018-11" db="EMBL/GenBank/DDBJ databases">
        <title>Deinococcus shelandsis sp. nov., isolated from South Shetland Islands soil of Antarctica.</title>
        <authorList>
            <person name="Tian J."/>
        </authorList>
    </citation>
    <scope>NUCLEOTIDE SEQUENCE [LARGE SCALE GENOMIC DNA]</scope>
    <source>
        <strain evidence="9 10">S14-83T</strain>
    </source>
</reference>
<evidence type="ECO:0000256" key="3">
    <source>
        <dbReference type="ARBA" id="ARBA00022670"/>
    </source>
</evidence>
<dbReference type="PIRSF" id="PIRSF001123">
    <property type="entry name" value="PepA_GA"/>
    <property type="match status" value="1"/>
</dbReference>
<dbReference type="Pfam" id="PF05343">
    <property type="entry name" value="Peptidase_M42"/>
    <property type="match status" value="1"/>
</dbReference>
<evidence type="ECO:0000256" key="6">
    <source>
        <dbReference type="PIRNR" id="PIRNR001123"/>
    </source>
</evidence>
<evidence type="ECO:0000256" key="1">
    <source>
        <dbReference type="ARBA" id="ARBA00006272"/>
    </source>
</evidence>
<evidence type="ECO:0000256" key="8">
    <source>
        <dbReference type="PIRSR" id="PIRSR001123-2"/>
    </source>
</evidence>
<dbReference type="Gene3D" id="3.40.630.10">
    <property type="entry name" value="Zn peptidases"/>
    <property type="match status" value="1"/>
</dbReference>
<dbReference type="Gene3D" id="2.40.30.40">
    <property type="entry name" value="Peptidase M42, domain 2"/>
    <property type="match status" value="1"/>
</dbReference>
<dbReference type="GO" id="GO:0046872">
    <property type="term" value="F:metal ion binding"/>
    <property type="evidence" value="ECO:0007669"/>
    <property type="project" value="UniProtKB-UniRule"/>
</dbReference>
<keyword evidence="2" id="KW-0031">Aminopeptidase</keyword>
<evidence type="ECO:0000256" key="4">
    <source>
        <dbReference type="ARBA" id="ARBA00022723"/>
    </source>
</evidence>
<dbReference type="InterPro" id="IPR008007">
    <property type="entry name" value="Peptidase_M42"/>
</dbReference>
<evidence type="ECO:0000256" key="2">
    <source>
        <dbReference type="ARBA" id="ARBA00022438"/>
    </source>
</evidence>
<dbReference type="OrthoDB" id="361940at2"/>
<feature type="binding site" evidence="8">
    <location>
        <position position="186"/>
    </location>
    <ligand>
        <name>Zn(2+)</name>
        <dbReference type="ChEBI" id="CHEBI:29105"/>
        <label>1</label>
    </ligand>
</feature>
<accession>A0A3G8YBI4</accession>
<evidence type="ECO:0000256" key="5">
    <source>
        <dbReference type="ARBA" id="ARBA00022801"/>
    </source>
</evidence>
<dbReference type="SUPFAM" id="SSF53187">
    <property type="entry name" value="Zn-dependent exopeptidases"/>
    <property type="match status" value="1"/>
</dbReference>
<dbReference type="CDD" id="cd05657">
    <property type="entry name" value="M42_glucanase_like"/>
    <property type="match status" value="1"/>
</dbReference>
<feature type="binding site" evidence="8">
    <location>
        <position position="219"/>
    </location>
    <ligand>
        <name>Zn(2+)</name>
        <dbReference type="ChEBI" id="CHEBI:29105"/>
        <label>2</label>
    </ligand>
</feature>
<dbReference type="GO" id="GO:0004177">
    <property type="term" value="F:aminopeptidase activity"/>
    <property type="evidence" value="ECO:0007669"/>
    <property type="project" value="UniProtKB-UniRule"/>
</dbReference>
<evidence type="ECO:0000313" key="9">
    <source>
        <dbReference type="EMBL" id="AZI42749.1"/>
    </source>
</evidence>
<sequence length="341" mass="36360">MMSNELSDFLLQLLNTPSPTGMTEQAVSLIEAEVRALGVETRRSRKGGLSWTLPGADSGAGHLALSAHADTLGAMVKAVLPNGRLRLTQLGGYDWASIEGEYVTVHGQHGVSVTGTVVNDFQSFHVFAPQLRELRRSGDNLEVRLDALTFSREDTRALGLEVGDFVSFEPRAVLTPAGYLKSRHIDNKASVAILLEVTRQLLKTPAPMTVGCFITTYEEVGHGAAPGFGEASEVIALDMAAVGRGQTSSEHHVTLCVKDSSGPYDHALGNRLRRAAQSAGIDLKMDIYPYYSSDASAAWGAGHDLPAALIGPGVDASHAYERTHLDALEATVALVLAYCHA</sequence>
<keyword evidence="4 8" id="KW-0479">Metal-binding</keyword>
<keyword evidence="10" id="KW-1185">Reference proteome</keyword>
<protein>
    <submittedName>
        <fullName evidence="9">M20/M25/M40 family metallo-hydrolase</fullName>
    </submittedName>
</protein>
<dbReference type="InterPro" id="IPR051464">
    <property type="entry name" value="Peptidase_M42_aminopept"/>
</dbReference>
<feature type="binding site" evidence="8">
    <location>
        <position position="68"/>
    </location>
    <ligand>
        <name>Zn(2+)</name>
        <dbReference type="ChEBI" id="CHEBI:29105"/>
        <label>1</label>
    </ligand>
</feature>
<feature type="active site" description="Proton acceptor" evidence="7">
    <location>
        <position position="218"/>
    </location>
</feature>
<proteinExistence type="inferred from homology"/>
<dbReference type="PANTHER" id="PTHR32481">
    <property type="entry name" value="AMINOPEPTIDASE"/>
    <property type="match status" value="1"/>
</dbReference>
<comment type="cofactor">
    <cofactor evidence="8">
        <name>a divalent metal cation</name>
        <dbReference type="ChEBI" id="CHEBI:60240"/>
    </cofactor>
    <text evidence="8">Binds 2 divalent metal cations per subunit.</text>
</comment>
<dbReference type="InterPro" id="IPR023367">
    <property type="entry name" value="Peptidase_M42_dom2"/>
</dbReference>
<evidence type="ECO:0000256" key="7">
    <source>
        <dbReference type="PIRSR" id="PIRSR001123-1"/>
    </source>
</evidence>
<organism evidence="9 10">
    <name type="scientific">Deinococcus psychrotolerans</name>
    <dbReference type="NCBI Taxonomy" id="2489213"/>
    <lineage>
        <taxon>Bacteria</taxon>
        <taxon>Thermotogati</taxon>
        <taxon>Deinococcota</taxon>
        <taxon>Deinococci</taxon>
        <taxon>Deinococcales</taxon>
        <taxon>Deinococcaceae</taxon>
        <taxon>Deinococcus</taxon>
    </lineage>
</organism>